<dbReference type="Gene3D" id="3.40.630.30">
    <property type="match status" value="1"/>
</dbReference>
<dbReference type="InterPro" id="IPR022484">
    <property type="entry name" value="PEP-CTERM/exosrtase_acylTfrase"/>
</dbReference>
<sequence length="251" mass="29296">MSRTLIDAFREYFEMVPASTDDLKMEAYRLRYQVYCIETGFEPRESYPNELEQDEHDERSSHFLIRHKRSGRYAATTRLILPDPKVPERLFPIEQHCIIERTDLVQQVPRKQLAEVSRFCVSKNFKNRKGEPGTIAGVSAGNSYIYSDDERRLFPHITLALIACLIRMNFQYGLTHWYAVMEAALIRFLAHIGINFTPIGPAVDYHGKRQPCIIEVKYLLEGVKNKNPEIWDLLTDRGTFWRSDDMSASMR</sequence>
<keyword evidence="2" id="KW-1185">Reference proteome</keyword>
<gene>
    <name evidence="1" type="ORF">MSZNOR_3422</name>
</gene>
<accession>A0ABM9I563</accession>
<reference evidence="1 2" key="1">
    <citation type="submission" date="2023-03" db="EMBL/GenBank/DDBJ databases">
        <authorList>
            <person name="Pearce D."/>
        </authorList>
    </citation>
    <scope>NUCLEOTIDE SEQUENCE [LARGE SCALE GENOMIC DNA]</scope>
    <source>
        <strain evidence="1">Msz</strain>
    </source>
</reference>
<organism evidence="1 2">
    <name type="scientific">Methylocaldum szegediense</name>
    <dbReference type="NCBI Taxonomy" id="73780"/>
    <lineage>
        <taxon>Bacteria</taxon>
        <taxon>Pseudomonadati</taxon>
        <taxon>Pseudomonadota</taxon>
        <taxon>Gammaproteobacteria</taxon>
        <taxon>Methylococcales</taxon>
        <taxon>Methylococcaceae</taxon>
        <taxon>Methylocaldum</taxon>
    </lineage>
</organism>
<proteinExistence type="predicted"/>
<dbReference type="NCBIfam" id="TIGR03694">
    <property type="entry name" value="exosort_acyl"/>
    <property type="match status" value="1"/>
</dbReference>
<evidence type="ECO:0000313" key="1">
    <source>
        <dbReference type="EMBL" id="CAI8900105.1"/>
    </source>
</evidence>
<keyword evidence="1" id="KW-0012">Acyltransferase</keyword>
<keyword evidence="1" id="KW-0808">Transferase</keyword>
<dbReference type="InterPro" id="IPR016181">
    <property type="entry name" value="Acyl_CoA_acyltransferase"/>
</dbReference>
<dbReference type="Proteomes" id="UP001162030">
    <property type="component" value="Chromosome"/>
</dbReference>
<dbReference type="EMBL" id="OX458333">
    <property type="protein sequence ID" value="CAI8900105.1"/>
    <property type="molecule type" value="Genomic_DNA"/>
</dbReference>
<dbReference type="Pfam" id="PF13444">
    <property type="entry name" value="Acetyltransf_5"/>
    <property type="match status" value="1"/>
</dbReference>
<dbReference type="SUPFAM" id="SSF55729">
    <property type="entry name" value="Acyl-CoA N-acyltransferases (Nat)"/>
    <property type="match status" value="1"/>
</dbReference>
<name>A0ABM9I563_9GAMM</name>
<protein>
    <submittedName>
        <fullName evidence="1">PEP-CTERM/exosortase system-associated acyltransferase</fullName>
    </submittedName>
</protein>
<evidence type="ECO:0000313" key="2">
    <source>
        <dbReference type="Proteomes" id="UP001162030"/>
    </source>
</evidence>
<dbReference type="RefSeq" id="WP_026610917.1">
    <property type="nucleotide sequence ID" value="NZ_OX458333.1"/>
</dbReference>
<dbReference type="GO" id="GO:0016746">
    <property type="term" value="F:acyltransferase activity"/>
    <property type="evidence" value="ECO:0007669"/>
    <property type="project" value="UniProtKB-KW"/>
</dbReference>